<dbReference type="PANTHER" id="PTHR11079:SF161">
    <property type="entry name" value="CMP_DCMP-TYPE DEAMINASE DOMAIN-CONTAINING PROTEIN"/>
    <property type="match status" value="1"/>
</dbReference>
<evidence type="ECO:0000313" key="3">
    <source>
        <dbReference type="Proteomes" id="UP001526430"/>
    </source>
</evidence>
<comment type="caution">
    <text evidence="2">The sequence shown here is derived from an EMBL/GenBank/DDBJ whole genome shotgun (WGS) entry which is preliminary data.</text>
</comment>
<dbReference type="EMBL" id="JAPFQI010000008">
    <property type="protein sequence ID" value="MCW8086359.1"/>
    <property type="molecule type" value="Genomic_DNA"/>
</dbReference>
<dbReference type="PROSITE" id="PS51747">
    <property type="entry name" value="CYT_DCMP_DEAMINASES_2"/>
    <property type="match status" value="1"/>
</dbReference>
<sequence>MEAVDEGWLPPRGWASLLRMDEDMMRRALALAVGSAGGPFGAVVARGGAVLGEGANHVVPGRDPTLHAEIVAIRDACRREGTHDLSGATLYTSCEPCPMCLSAAWWARVKEIVFSNSRAEAARIGFDDAAIYEEVSRPLEQRRLPMRRILAAEGWQGFEAWAARPDKQMY</sequence>
<keyword evidence="3" id="KW-1185">Reference proteome</keyword>
<dbReference type="SUPFAM" id="SSF53927">
    <property type="entry name" value="Cytidine deaminase-like"/>
    <property type="match status" value="1"/>
</dbReference>
<accession>A0ABT3NW17</accession>
<name>A0ABT3NW17_9PROT</name>
<dbReference type="Pfam" id="PF00383">
    <property type="entry name" value="dCMP_cyt_deam_1"/>
    <property type="match status" value="1"/>
</dbReference>
<organism evidence="2 3">
    <name type="scientific">Sabulicella glaciei</name>
    <dbReference type="NCBI Taxonomy" id="2984948"/>
    <lineage>
        <taxon>Bacteria</taxon>
        <taxon>Pseudomonadati</taxon>
        <taxon>Pseudomonadota</taxon>
        <taxon>Alphaproteobacteria</taxon>
        <taxon>Acetobacterales</taxon>
        <taxon>Acetobacteraceae</taxon>
        <taxon>Sabulicella</taxon>
    </lineage>
</organism>
<evidence type="ECO:0000259" key="1">
    <source>
        <dbReference type="PROSITE" id="PS51747"/>
    </source>
</evidence>
<dbReference type="Proteomes" id="UP001526430">
    <property type="component" value="Unassembled WGS sequence"/>
</dbReference>
<gene>
    <name evidence="2" type="ORF">OF850_12025</name>
</gene>
<protein>
    <submittedName>
        <fullName evidence="2">Nucleoside deaminase</fullName>
    </submittedName>
</protein>
<reference evidence="2 3" key="1">
    <citation type="submission" date="2022-10" db="EMBL/GenBank/DDBJ databases">
        <title>Roseococcus glaciei nov., sp. nov., isolated from glacier.</title>
        <authorList>
            <person name="Liu Q."/>
            <person name="Xin Y.-H."/>
        </authorList>
    </citation>
    <scope>NUCLEOTIDE SEQUENCE [LARGE SCALE GENOMIC DNA]</scope>
    <source>
        <strain evidence="2 3">MDT2-1-1</strain>
    </source>
</reference>
<feature type="domain" description="CMP/dCMP-type deaminase" evidence="1">
    <location>
        <begin position="19"/>
        <end position="139"/>
    </location>
</feature>
<evidence type="ECO:0000313" key="2">
    <source>
        <dbReference type="EMBL" id="MCW8086359.1"/>
    </source>
</evidence>
<dbReference type="Gene3D" id="3.40.140.10">
    <property type="entry name" value="Cytidine Deaminase, domain 2"/>
    <property type="match status" value="1"/>
</dbReference>
<dbReference type="CDD" id="cd01285">
    <property type="entry name" value="nucleoside_deaminase"/>
    <property type="match status" value="1"/>
</dbReference>
<dbReference type="PANTHER" id="PTHR11079">
    <property type="entry name" value="CYTOSINE DEAMINASE FAMILY MEMBER"/>
    <property type="match status" value="1"/>
</dbReference>
<proteinExistence type="predicted"/>
<dbReference type="InterPro" id="IPR002125">
    <property type="entry name" value="CMP_dCMP_dom"/>
</dbReference>
<dbReference type="InterPro" id="IPR016193">
    <property type="entry name" value="Cytidine_deaminase-like"/>
</dbReference>